<evidence type="ECO:0000256" key="10">
    <source>
        <dbReference type="ARBA" id="ARBA00042775"/>
    </source>
</evidence>
<protein>
    <recommendedName>
        <fullName evidence="9">Periplasmic chaperone PpiD</fullName>
    </recommendedName>
    <alternativeName>
        <fullName evidence="10">Periplasmic folding chaperone</fullName>
    </alternativeName>
</protein>
<name>A0A3M9NFS1_9BACT</name>
<keyword evidence="15" id="KW-1185">Reference proteome</keyword>
<keyword evidence="5 12" id="KW-1133">Transmembrane helix</keyword>
<keyword evidence="11" id="KW-0413">Isomerase</keyword>
<comment type="similarity">
    <text evidence="8">Belongs to the PpiD chaperone family.</text>
</comment>
<dbReference type="EMBL" id="RJJR01000008">
    <property type="protein sequence ID" value="RNI36315.1"/>
    <property type="molecule type" value="Genomic_DNA"/>
</dbReference>
<dbReference type="PANTHER" id="PTHR47529:SF1">
    <property type="entry name" value="PERIPLASMIC CHAPERONE PPID"/>
    <property type="match status" value="1"/>
</dbReference>
<dbReference type="InterPro" id="IPR000297">
    <property type="entry name" value="PPIase_PpiC"/>
</dbReference>
<evidence type="ECO:0000256" key="11">
    <source>
        <dbReference type="PROSITE-ProRule" id="PRU00278"/>
    </source>
</evidence>
<evidence type="ECO:0000256" key="7">
    <source>
        <dbReference type="ARBA" id="ARBA00023186"/>
    </source>
</evidence>
<dbReference type="InterPro" id="IPR052029">
    <property type="entry name" value="PpiD_chaperone"/>
</dbReference>
<keyword evidence="7" id="KW-0143">Chaperone</keyword>
<accession>A0A3M9NFS1</accession>
<dbReference type="SUPFAM" id="SSF54534">
    <property type="entry name" value="FKBP-like"/>
    <property type="match status" value="1"/>
</dbReference>
<evidence type="ECO:0000256" key="5">
    <source>
        <dbReference type="ARBA" id="ARBA00022989"/>
    </source>
</evidence>
<evidence type="ECO:0000256" key="4">
    <source>
        <dbReference type="ARBA" id="ARBA00022692"/>
    </source>
</evidence>
<evidence type="ECO:0000313" key="14">
    <source>
        <dbReference type="EMBL" id="RNI36315.1"/>
    </source>
</evidence>
<dbReference type="Gene3D" id="3.10.50.40">
    <property type="match status" value="1"/>
</dbReference>
<dbReference type="Pfam" id="PF13623">
    <property type="entry name" value="SurA_N_2"/>
    <property type="match status" value="1"/>
</dbReference>
<evidence type="ECO:0000259" key="13">
    <source>
        <dbReference type="PROSITE" id="PS50198"/>
    </source>
</evidence>
<keyword evidence="11" id="KW-0697">Rotamase</keyword>
<dbReference type="SUPFAM" id="SSF109998">
    <property type="entry name" value="Triger factor/SurA peptide-binding domain-like"/>
    <property type="match status" value="1"/>
</dbReference>
<evidence type="ECO:0000256" key="8">
    <source>
        <dbReference type="ARBA" id="ARBA00038408"/>
    </source>
</evidence>
<feature type="transmembrane region" description="Helical" evidence="12">
    <location>
        <begin position="12"/>
        <end position="29"/>
    </location>
</feature>
<keyword evidence="3" id="KW-0997">Cell inner membrane</keyword>
<dbReference type="PROSITE" id="PS50198">
    <property type="entry name" value="PPIC_PPIASE_2"/>
    <property type="match status" value="1"/>
</dbReference>
<proteinExistence type="inferred from homology"/>
<evidence type="ECO:0000256" key="12">
    <source>
        <dbReference type="SAM" id="Phobius"/>
    </source>
</evidence>
<dbReference type="AlphaFoldDB" id="A0A3M9NFS1"/>
<feature type="domain" description="PpiC" evidence="13">
    <location>
        <begin position="344"/>
        <end position="452"/>
    </location>
</feature>
<sequence length="713" mass="79176">MSIIQTIREKGTVIVISLIGISLVAFILMDSMSSGRGSSIFGGGNTTSVGVVNGEKIDINTFNDRVKEVQQQYPNAGSSQNNQIMESVWNQMVAEKVVDEQFQKLGITFTPDEMSSIMFSDQAPQQLKQAFTNRETGEYDIEQAKQWWAQTKKNQNAEQRNAIISQIIDPMRLNALYTKYTSLIAGSMYQPKWLVKEQSEEKNQFAKISYVAVPFTEITDSSVKVSDKDIETYLQNNKVKYNQEPGVMLSYVSFSAVANAQDSARIFNSLEELKPQFAADSNAKFFLGRNSSVIPYSDEYIPESKIQSPKKDSIIASPNGTVIGPYIDGANYVLAKKLGSKVLPDSIKCRHILLGTINPQTQQPLMDDSTAHRLADSIATAIKNGANFDSLDAKYSTDEAAKQTKGVMTFDLQTIQSDNFAKPFGDFLLNDNGETKKVVKTQFGWHYIEILEKKDFQPSYKIAFMAKEIAPSDETINNANTEAIKLSGYAKNKKSFDEYVAKHGLKEVNVPTPIKENDYQVGQLSDARSIVKWAFDAKEGQVSEPFSLKDDFVVAIVDRRLKEGIPAPDVARPLVEGIIMNDKKADIIKKKLNNPSTLDAAASAYHSQVLTTGEDSTLTFEAQIINGIGHEPKVAGAAFNKNYQAKVSPAFAGNSGVFVIKVNGVFQKQPVNEAMQKLQQNDEMNRNVQAALSESFQELKKTADIKDYRSKFF</sequence>
<evidence type="ECO:0000256" key="9">
    <source>
        <dbReference type="ARBA" id="ARBA00040743"/>
    </source>
</evidence>
<evidence type="ECO:0000313" key="15">
    <source>
        <dbReference type="Proteomes" id="UP000267223"/>
    </source>
</evidence>
<keyword evidence="4 12" id="KW-0812">Transmembrane</keyword>
<dbReference type="GO" id="GO:0003755">
    <property type="term" value="F:peptidyl-prolyl cis-trans isomerase activity"/>
    <property type="evidence" value="ECO:0007669"/>
    <property type="project" value="UniProtKB-KW"/>
</dbReference>
<comment type="caution">
    <text evidence="14">The sequence shown here is derived from an EMBL/GenBank/DDBJ whole genome shotgun (WGS) entry which is preliminary data.</text>
</comment>
<keyword evidence="6 12" id="KW-0472">Membrane</keyword>
<keyword evidence="2" id="KW-1003">Cell membrane</keyword>
<evidence type="ECO:0000256" key="1">
    <source>
        <dbReference type="ARBA" id="ARBA00004382"/>
    </source>
</evidence>
<organism evidence="14 15">
    <name type="scientific">Hanamia caeni</name>
    <dbReference type="NCBI Taxonomy" id="2294116"/>
    <lineage>
        <taxon>Bacteria</taxon>
        <taxon>Pseudomonadati</taxon>
        <taxon>Bacteroidota</taxon>
        <taxon>Chitinophagia</taxon>
        <taxon>Chitinophagales</taxon>
        <taxon>Chitinophagaceae</taxon>
        <taxon>Hanamia</taxon>
    </lineage>
</organism>
<gene>
    <name evidence="14" type="ORF">EFY79_11600</name>
</gene>
<dbReference type="Proteomes" id="UP000267223">
    <property type="component" value="Unassembled WGS sequence"/>
</dbReference>
<reference evidence="14 15" key="1">
    <citation type="submission" date="2018-11" db="EMBL/GenBank/DDBJ databases">
        <title>Draft genome sequence of Ferruginibacter sp. BO-59.</title>
        <authorList>
            <person name="Im W.T."/>
        </authorList>
    </citation>
    <scope>NUCLEOTIDE SEQUENCE [LARGE SCALE GENOMIC DNA]</scope>
    <source>
        <strain evidence="14 15">BO-59</strain>
    </source>
</reference>
<evidence type="ECO:0000256" key="2">
    <source>
        <dbReference type="ARBA" id="ARBA00022475"/>
    </source>
</evidence>
<evidence type="ECO:0000256" key="3">
    <source>
        <dbReference type="ARBA" id="ARBA00022519"/>
    </source>
</evidence>
<comment type="subcellular location">
    <subcellularLocation>
        <location evidence="1">Cell inner membrane</location>
        <topology evidence="1">Single-pass type II membrane protein</topology>
        <orientation evidence="1">Periplasmic side</orientation>
    </subcellularLocation>
</comment>
<dbReference type="PANTHER" id="PTHR47529">
    <property type="entry name" value="PEPTIDYL-PROLYL CIS-TRANS ISOMERASE D"/>
    <property type="match status" value="1"/>
</dbReference>
<evidence type="ECO:0000256" key="6">
    <source>
        <dbReference type="ARBA" id="ARBA00023136"/>
    </source>
</evidence>
<dbReference type="InterPro" id="IPR027304">
    <property type="entry name" value="Trigger_fact/SurA_dom_sf"/>
</dbReference>
<dbReference type="RefSeq" id="WP_123120868.1">
    <property type="nucleotide sequence ID" value="NZ_RJJR01000008.1"/>
</dbReference>
<dbReference type="InterPro" id="IPR046357">
    <property type="entry name" value="PPIase_dom_sf"/>
</dbReference>
<dbReference type="OrthoDB" id="9812372at2"/>
<dbReference type="GO" id="GO:0005886">
    <property type="term" value="C:plasma membrane"/>
    <property type="evidence" value="ECO:0007669"/>
    <property type="project" value="UniProtKB-SubCell"/>
</dbReference>
<dbReference type="Pfam" id="PF13616">
    <property type="entry name" value="Rotamase_3"/>
    <property type="match status" value="1"/>
</dbReference>